<evidence type="ECO:0000256" key="3">
    <source>
        <dbReference type="ARBA" id="ARBA00022606"/>
    </source>
</evidence>
<dbReference type="SUPFAM" id="SSF81321">
    <property type="entry name" value="Family A G protein-coupled receptor-like"/>
    <property type="match status" value="1"/>
</dbReference>
<evidence type="ECO:0000313" key="15">
    <source>
        <dbReference type="Proteomes" id="UP000186698"/>
    </source>
</evidence>
<keyword evidence="15" id="KW-1185">Reference proteome</keyword>
<organism evidence="15 16">
    <name type="scientific">Xenopus laevis</name>
    <name type="common">African clawed frog</name>
    <dbReference type="NCBI Taxonomy" id="8355"/>
    <lineage>
        <taxon>Eukaryota</taxon>
        <taxon>Metazoa</taxon>
        <taxon>Chordata</taxon>
        <taxon>Craniata</taxon>
        <taxon>Vertebrata</taxon>
        <taxon>Euteleostomi</taxon>
        <taxon>Amphibia</taxon>
        <taxon>Batrachia</taxon>
        <taxon>Anura</taxon>
        <taxon>Pipoidea</taxon>
        <taxon>Pipidae</taxon>
        <taxon>Xenopodinae</taxon>
        <taxon>Xenopus</taxon>
        <taxon>Xenopus</taxon>
    </lineage>
</organism>
<evidence type="ECO:0000313" key="16">
    <source>
        <dbReference type="RefSeq" id="XP_018095045.1"/>
    </source>
</evidence>
<dbReference type="PANTHER" id="PTHR24242:SF412">
    <property type="entry name" value="OLFACTORY RECEPTOR 10A7-LIKE"/>
    <property type="match status" value="1"/>
</dbReference>
<dbReference type="InterPro" id="IPR017452">
    <property type="entry name" value="GPCR_Rhodpsn_7TM"/>
</dbReference>
<keyword evidence="4 13" id="KW-0812">Transmembrane</keyword>
<dbReference type="GO" id="GO:0005549">
    <property type="term" value="F:odorant binding"/>
    <property type="evidence" value="ECO:0000318"/>
    <property type="project" value="GO_Central"/>
</dbReference>
<accession>A0A8J0TUH8</accession>
<dbReference type="PRINTS" id="PR00245">
    <property type="entry name" value="OLFACTORYR"/>
</dbReference>
<dbReference type="GO" id="GO:0004984">
    <property type="term" value="F:olfactory receptor activity"/>
    <property type="evidence" value="ECO:0000318"/>
    <property type="project" value="GO_Central"/>
</dbReference>
<evidence type="ECO:0000256" key="9">
    <source>
        <dbReference type="ARBA" id="ARBA00023157"/>
    </source>
</evidence>
<keyword evidence="7" id="KW-0297">G-protein coupled receptor</keyword>
<evidence type="ECO:0000256" key="12">
    <source>
        <dbReference type="ARBA" id="ARBA00023224"/>
    </source>
</evidence>
<keyword evidence="11" id="KW-0325">Glycoprotein</keyword>
<dbReference type="InterPro" id="IPR050939">
    <property type="entry name" value="Olfactory_GPCR1"/>
</dbReference>
<keyword evidence="10 16" id="KW-0675">Receptor</keyword>
<dbReference type="InterPro" id="IPR000276">
    <property type="entry name" value="GPCR_Rhodpsn"/>
</dbReference>
<evidence type="ECO:0000256" key="8">
    <source>
        <dbReference type="ARBA" id="ARBA00023136"/>
    </source>
</evidence>
<evidence type="ECO:0000256" key="1">
    <source>
        <dbReference type="ARBA" id="ARBA00004651"/>
    </source>
</evidence>
<dbReference type="Pfam" id="PF13853">
    <property type="entry name" value="7tm_4"/>
    <property type="match status" value="1"/>
</dbReference>
<feature type="domain" description="G-protein coupled receptors family 1 profile" evidence="14">
    <location>
        <begin position="41"/>
        <end position="295"/>
    </location>
</feature>
<name>A0A8J0TUH8_XENLA</name>
<reference evidence="15" key="1">
    <citation type="submission" date="2024-06" db="UniProtKB">
        <authorList>
            <consortium name="RefSeq"/>
        </authorList>
    </citation>
    <scope>NUCLEOTIDE SEQUENCE [LARGE SCALE GENOMIC DNA]</scope>
    <source>
        <strain evidence="15">J_2021</strain>
    </source>
</reference>
<keyword evidence="2" id="KW-1003">Cell membrane</keyword>
<dbReference type="GO" id="GO:0004930">
    <property type="term" value="F:G protein-coupled receptor activity"/>
    <property type="evidence" value="ECO:0007669"/>
    <property type="project" value="UniProtKB-KW"/>
</dbReference>
<proteinExistence type="predicted"/>
<dbReference type="Gene3D" id="1.20.1070.10">
    <property type="entry name" value="Rhodopsin 7-helix transmembrane proteins"/>
    <property type="match status" value="1"/>
</dbReference>
<evidence type="ECO:0000259" key="14">
    <source>
        <dbReference type="PROSITE" id="PS50262"/>
    </source>
</evidence>
<evidence type="ECO:0000256" key="2">
    <source>
        <dbReference type="ARBA" id="ARBA00022475"/>
    </source>
</evidence>
<dbReference type="Proteomes" id="UP000186698">
    <property type="component" value="Chromosome 3S"/>
</dbReference>
<feature type="transmembrane region" description="Helical" evidence="13">
    <location>
        <begin position="205"/>
        <end position="228"/>
    </location>
</feature>
<dbReference type="InterPro" id="IPR000725">
    <property type="entry name" value="Olfact_rcpt"/>
</dbReference>
<keyword evidence="12" id="KW-0807">Transducer</keyword>
<dbReference type="PANTHER" id="PTHR24242">
    <property type="entry name" value="G-PROTEIN COUPLED RECEPTOR"/>
    <property type="match status" value="1"/>
</dbReference>
<evidence type="ECO:0000256" key="11">
    <source>
        <dbReference type="ARBA" id="ARBA00023180"/>
    </source>
</evidence>
<dbReference type="OrthoDB" id="5984709at2759"/>
<evidence type="ECO:0000256" key="7">
    <source>
        <dbReference type="ARBA" id="ARBA00023040"/>
    </source>
</evidence>
<dbReference type="FunFam" id="1.20.1070.10:FF:000010">
    <property type="entry name" value="Olfactory receptor"/>
    <property type="match status" value="1"/>
</dbReference>
<keyword evidence="6 13" id="KW-1133">Transmembrane helix</keyword>
<dbReference type="GO" id="GO:0005886">
    <property type="term" value="C:plasma membrane"/>
    <property type="evidence" value="ECO:0007669"/>
    <property type="project" value="UniProtKB-SubCell"/>
</dbReference>
<feature type="transmembrane region" description="Helical" evidence="13">
    <location>
        <begin position="278"/>
        <end position="297"/>
    </location>
</feature>
<dbReference type="AlphaFoldDB" id="A0A8J0TUH8"/>
<comment type="subcellular location">
    <subcellularLocation>
        <location evidence="1">Cell membrane</location>
        <topology evidence="1">Multi-pass membrane protein</topology>
    </subcellularLocation>
</comment>
<evidence type="ECO:0000256" key="13">
    <source>
        <dbReference type="SAM" id="Phobius"/>
    </source>
</evidence>
<sequence>MCTDNDTEVTVILLLGFRNLNNPKIPLFILFLFIYTVILCGNILIIFLVTFNQHLQIPMFFFLKHLGVNLSKRLADVLFTTSTIPMMLHIILNEEIIVTLFGCLCQLYLYGLSSVQCFLLAVMSYDRYLAICFPLHYISLMGPNVCLLLVFGSWLSVFVLVTTEIILLSQLHSCGFQQIDHFFCDFGPLAALSTSDTSVLMLVDFIISISMISLPFILVIGTYVCIFITIFKMNSKTGRQKMFSTRSSHLTVVCTYYGTLIIVYMGPTGENAHDLKKFLSLLYIVIAPFMNPIIYSLRNKDIRENILM</sequence>
<keyword evidence="9" id="KW-1015">Disulfide bond</keyword>
<feature type="transmembrane region" description="Helical" evidence="13">
    <location>
        <begin position="98"/>
        <end position="123"/>
    </location>
</feature>
<dbReference type="KEGG" id="xla:108703427"/>
<evidence type="ECO:0000256" key="5">
    <source>
        <dbReference type="ARBA" id="ARBA00022725"/>
    </source>
</evidence>
<dbReference type="RefSeq" id="XP_018095045.1">
    <property type="nucleotide sequence ID" value="XM_018239556.1"/>
</dbReference>
<evidence type="ECO:0000256" key="6">
    <source>
        <dbReference type="ARBA" id="ARBA00022989"/>
    </source>
</evidence>
<feature type="transmembrane region" description="Helical" evidence="13">
    <location>
        <begin position="25"/>
        <end position="52"/>
    </location>
</feature>
<keyword evidence="3" id="KW-0716">Sensory transduction</keyword>
<keyword evidence="8 13" id="KW-0472">Membrane</keyword>
<feature type="transmembrane region" description="Helical" evidence="13">
    <location>
        <begin position="249"/>
        <end position="266"/>
    </location>
</feature>
<protein>
    <submittedName>
        <fullName evidence="16">Olfactory receptor 10A7</fullName>
    </submittedName>
</protein>
<evidence type="ECO:0000256" key="10">
    <source>
        <dbReference type="ARBA" id="ARBA00023170"/>
    </source>
</evidence>
<dbReference type="PRINTS" id="PR00237">
    <property type="entry name" value="GPCRRHODOPSN"/>
</dbReference>
<gene>
    <name evidence="16" type="primary">LOC108703427</name>
</gene>
<dbReference type="PROSITE" id="PS50262">
    <property type="entry name" value="G_PROTEIN_RECEP_F1_2"/>
    <property type="match status" value="1"/>
</dbReference>
<keyword evidence="5" id="KW-0552">Olfaction</keyword>
<evidence type="ECO:0000256" key="4">
    <source>
        <dbReference type="ARBA" id="ARBA00022692"/>
    </source>
</evidence>
<dbReference type="GeneID" id="108703427"/>
<feature type="transmembrane region" description="Helical" evidence="13">
    <location>
        <begin position="135"/>
        <end position="161"/>
    </location>
</feature>
<reference evidence="16" key="2">
    <citation type="submission" date="2025-08" db="UniProtKB">
        <authorList>
            <consortium name="RefSeq"/>
        </authorList>
    </citation>
    <scope>IDENTIFICATION</scope>
    <source>
        <strain evidence="16">J_2021</strain>
        <tissue evidence="16">Erythrocytes</tissue>
    </source>
</reference>